<dbReference type="InterPro" id="IPR003593">
    <property type="entry name" value="AAA+_ATPase"/>
</dbReference>
<feature type="domain" description="ABC transporter" evidence="5">
    <location>
        <begin position="286"/>
        <end position="531"/>
    </location>
</feature>
<keyword evidence="2" id="KW-0813">Transport</keyword>
<comment type="similarity">
    <text evidence="1">Belongs to the ABC transporter superfamily.</text>
</comment>
<evidence type="ECO:0000256" key="3">
    <source>
        <dbReference type="ARBA" id="ARBA00022741"/>
    </source>
</evidence>
<dbReference type="NCBIfam" id="NF008453">
    <property type="entry name" value="PRK11308.1"/>
    <property type="match status" value="2"/>
</dbReference>
<organism evidence="6 7">
    <name type="scientific">Gulosibacter chungangensis</name>
    <dbReference type="NCBI Taxonomy" id="979746"/>
    <lineage>
        <taxon>Bacteria</taxon>
        <taxon>Bacillati</taxon>
        <taxon>Actinomycetota</taxon>
        <taxon>Actinomycetes</taxon>
        <taxon>Micrococcales</taxon>
        <taxon>Microbacteriaceae</taxon>
        <taxon>Gulosibacter</taxon>
    </lineage>
</organism>
<dbReference type="EMBL" id="WBKB01000002">
    <property type="protein sequence ID" value="KAB1643999.1"/>
    <property type="molecule type" value="Genomic_DNA"/>
</dbReference>
<gene>
    <name evidence="6" type="ORF">F8O05_04150</name>
</gene>
<evidence type="ECO:0000313" key="7">
    <source>
        <dbReference type="Proteomes" id="UP000433493"/>
    </source>
</evidence>
<dbReference type="RefSeq" id="WP_158051503.1">
    <property type="nucleotide sequence ID" value="NZ_WBKB01000002.1"/>
</dbReference>
<dbReference type="Gene3D" id="3.40.50.300">
    <property type="entry name" value="P-loop containing nucleotide triphosphate hydrolases"/>
    <property type="match status" value="2"/>
</dbReference>
<dbReference type="PANTHER" id="PTHR43776">
    <property type="entry name" value="TRANSPORT ATP-BINDING PROTEIN"/>
    <property type="match status" value="1"/>
</dbReference>
<sequence length="546" mass="59210">MSEDTALPLLEVTDLHVNYLVRGQEVPAVRGVDLTLNAGEIVAIVGESGSGKSTVAKAILHLLAENGRVRAERMSYAGQDLRTLSRREWRKIRGAEIALVPQDPTLSLDPLMAVGTQVAETIRIHKQGTKQEAQARAIELLANAGIPDAEHRAKQLPSEFSGGMRQRALIASALAGGPKLLVADEPTSALDVTVQRQILDRLEQLRDELGIAVLLITHDLGVAADRADRVVVMQHGEVVESGVAATVLANPEHDYTRRLLAAAPGLGNTAVTQRTPEPQAEAKTVLRLTDLRKEFSIRGSTESVVAVDGVSLTIRQGETFGLVGESGSGKSTTARVALHLERATAGTIEFAGEDVTEIRGEALRQLRRRFQLVHQSPYASLDPRMRIGEIIREPLRSFKIGSRSEQLARVTELLDAVALPKHYADRRPDELSGGQRQRVAIARALATGPECIVLDEAVSALDVSVQAQVLELLARLQRETGVAYLFISHDLGVVREISHRVGVLRRGELVETGPTDSVLARPEHPYTQALIEAIPGGRLRPQENYS</sequence>
<evidence type="ECO:0000259" key="5">
    <source>
        <dbReference type="PROSITE" id="PS50893"/>
    </source>
</evidence>
<evidence type="ECO:0000256" key="2">
    <source>
        <dbReference type="ARBA" id="ARBA00022448"/>
    </source>
</evidence>
<feature type="domain" description="ABC transporter" evidence="5">
    <location>
        <begin position="10"/>
        <end position="260"/>
    </location>
</feature>
<dbReference type="SMART" id="SM00382">
    <property type="entry name" value="AAA"/>
    <property type="match status" value="2"/>
</dbReference>
<dbReference type="Proteomes" id="UP000433493">
    <property type="component" value="Unassembled WGS sequence"/>
</dbReference>
<dbReference type="CDD" id="cd03257">
    <property type="entry name" value="ABC_NikE_OppD_transporters"/>
    <property type="match status" value="2"/>
</dbReference>
<evidence type="ECO:0000313" key="6">
    <source>
        <dbReference type="EMBL" id="KAB1643999.1"/>
    </source>
</evidence>
<dbReference type="Pfam" id="PF08352">
    <property type="entry name" value="oligo_HPY"/>
    <property type="match status" value="2"/>
</dbReference>
<dbReference type="Pfam" id="PF00005">
    <property type="entry name" value="ABC_tran"/>
    <property type="match status" value="2"/>
</dbReference>
<keyword evidence="7" id="KW-1185">Reference proteome</keyword>
<dbReference type="NCBIfam" id="NF007739">
    <property type="entry name" value="PRK10419.1"/>
    <property type="match status" value="2"/>
</dbReference>
<dbReference type="GO" id="GO:0016887">
    <property type="term" value="F:ATP hydrolysis activity"/>
    <property type="evidence" value="ECO:0007669"/>
    <property type="project" value="InterPro"/>
</dbReference>
<reference evidence="6 7" key="1">
    <citation type="submission" date="2019-09" db="EMBL/GenBank/DDBJ databases">
        <title>Phylogeny of genus Pseudoclavibacter and closely related genus.</title>
        <authorList>
            <person name="Li Y."/>
        </authorList>
    </citation>
    <scope>NUCLEOTIDE SEQUENCE [LARGE SCALE GENOMIC DNA]</scope>
    <source>
        <strain evidence="6 7">KCTC 13959</strain>
    </source>
</reference>
<dbReference type="InterPro" id="IPR003439">
    <property type="entry name" value="ABC_transporter-like_ATP-bd"/>
</dbReference>
<evidence type="ECO:0000256" key="1">
    <source>
        <dbReference type="ARBA" id="ARBA00005417"/>
    </source>
</evidence>
<dbReference type="OrthoDB" id="4008250at2"/>
<dbReference type="PROSITE" id="PS50893">
    <property type="entry name" value="ABC_TRANSPORTER_2"/>
    <property type="match status" value="2"/>
</dbReference>
<accession>A0A7J5BCX9</accession>
<keyword evidence="4 6" id="KW-0067">ATP-binding</keyword>
<dbReference type="GO" id="GO:0055085">
    <property type="term" value="P:transmembrane transport"/>
    <property type="evidence" value="ECO:0007669"/>
    <property type="project" value="UniProtKB-ARBA"/>
</dbReference>
<proteinExistence type="inferred from homology"/>
<dbReference type="PROSITE" id="PS00211">
    <property type="entry name" value="ABC_TRANSPORTER_1"/>
    <property type="match status" value="2"/>
</dbReference>
<dbReference type="GO" id="GO:0015833">
    <property type="term" value="P:peptide transport"/>
    <property type="evidence" value="ECO:0007669"/>
    <property type="project" value="InterPro"/>
</dbReference>
<comment type="caution">
    <text evidence="6">The sequence shown here is derived from an EMBL/GenBank/DDBJ whole genome shotgun (WGS) entry which is preliminary data.</text>
</comment>
<evidence type="ECO:0000256" key="4">
    <source>
        <dbReference type="ARBA" id="ARBA00022840"/>
    </source>
</evidence>
<keyword evidence="3" id="KW-0547">Nucleotide-binding</keyword>
<dbReference type="InterPro" id="IPR027417">
    <property type="entry name" value="P-loop_NTPase"/>
</dbReference>
<dbReference type="InterPro" id="IPR017871">
    <property type="entry name" value="ABC_transporter-like_CS"/>
</dbReference>
<dbReference type="SUPFAM" id="SSF52540">
    <property type="entry name" value="P-loop containing nucleoside triphosphate hydrolases"/>
    <property type="match status" value="2"/>
</dbReference>
<dbReference type="InterPro" id="IPR050319">
    <property type="entry name" value="ABC_transp_ATP-bind"/>
</dbReference>
<dbReference type="PANTHER" id="PTHR43776:SF7">
    <property type="entry name" value="D,D-DIPEPTIDE TRANSPORT ATP-BINDING PROTEIN DDPF-RELATED"/>
    <property type="match status" value="1"/>
</dbReference>
<dbReference type="InterPro" id="IPR013563">
    <property type="entry name" value="Oligopep_ABC_C"/>
</dbReference>
<dbReference type="GO" id="GO:0005524">
    <property type="term" value="F:ATP binding"/>
    <property type="evidence" value="ECO:0007669"/>
    <property type="project" value="UniProtKB-KW"/>
</dbReference>
<protein>
    <submittedName>
        <fullName evidence="6">ABC transporter ATP-binding protein</fullName>
    </submittedName>
</protein>
<dbReference type="FunFam" id="3.40.50.300:FF:000016">
    <property type="entry name" value="Oligopeptide ABC transporter ATP-binding component"/>
    <property type="match status" value="1"/>
</dbReference>
<name>A0A7J5BCX9_9MICO</name>
<dbReference type="AlphaFoldDB" id="A0A7J5BCX9"/>